<evidence type="ECO:0000256" key="8">
    <source>
        <dbReference type="ARBA" id="ARBA00026100"/>
    </source>
</evidence>
<dbReference type="GO" id="GO:0005829">
    <property type="term" value="C:cytosol"/>
    <property type="evidence" value="ECO:0007669"/>
    <property type="project" value="UniProtKB-ARBA"/>
</dbReference>
<dbReference type="Gene3D" id="1.10.1370.40">
    <property type="match status" value="1"/>
</dbReference>
<evidence type="ECO:0000256" key="9">
    <source>
        <dbReference type="RuleBase" id="RU003435"/>
    </source>
</evidence>
<evidence type="ECO:0000256" key="4">
    <source>
        <dbReference type="ARBA" id="ARBA00022801"/>
    </source>
</evidence>
<dbReference type="Proteomes" id="UP000232003">
    <property type="component" value="Chromosome"/>
</dbReference>
<feature type="domain" description="Peptidase M3A/M3B catalytic" evidence="10">
    <location>
        <begin position="235"/>
        <end position="696"/>
    </location>
</feature>
<accession>A0A2K8STV6</accession>
<dbReference type="KEGG" id="nfl:COO91_04871"/>
<keyword evidence="3 9" id="KW-0479">Metal-binding</keyword>
<dbReference type="GO" id="GO:0006518">
    <property type="term" value="P:peptide metabolic process"/>
    <property type="evidence" value="ECO:0007669"/>
    <property type="project" value="TreeGrafter"/>
</dbReference>
<evidence type="ECO:0000256" key="3">
    <source>
        <dbReference type="ARBA" id="ARBA00022723"/>
    </source>
</evidence>
<keyword evidence="2 9" id="KW-0645">Protease</keyword>
<dbReference type="SUPFAM" id="SSF55486">
    <property type="entry name" value="Metalloproteases ('zincins'), catalytic domain"/>
    <property type="match status" value="1"/>
</dbReference>
<dbReference type="RefSeq" id="WP_100900066.1">
    <property type="nucleotide sequence ID" value="NZ_CAWNNC010000001.1"/>
</dbReference>
<dbReference type="Gene3D" id="1.10.1370.10">
    <property type="entry name" value="Neurolysin, domain 3"/>
    <property type="match status" value="1"/>
</dbReference>
<dbReference type="AlphaFoldDB" id="A0A2K8STV6"/>
<dbReference type="EC" id="3.4.24.70" evidence="8"/>
<dbReference type="GO" id="GO:0046872">
    <property type="term" value="F:metal ion binding"/>
    <property type="evidence" value="ECO:0007669"/>
    <property type="project" value="UniProtKB-UniRule"/>
</dbReference>
<evidence type="ECO:0000259" key="11">
    <source>
        <dbReference type="Pfam" id="PF19310"/>
    </source>
</evidence>
<keyword evidence="5 9" id="KW-0862">Zinc</keyword>
<dbReference type="PANTHER" id="PTHR11804">
    <property type="entry name" value="PROTEASE M3 THIMET OLIGOPEPTIDASE-RELATED"/>
    <property type="match status" value="1"/>
</dbReference>
<dbReference type="GO" id="GO:0004222">
    <property type="term" value="F:metalloendopeptidase activity"/>
    <property type="evidence" value="ECO:0007669"/>
    <property type="project" value="UniProtKB-EC"/>
</dbReference>
<dbReference type="Pfam" id="PF01432">
    <property type="entry name" value="Peptidase_M3"/>
    <property type="match status" value="1"/>
</dbReference>
<dbReference type="PANTHER" id="PTHR11804:SF83">
    <property type="entry name" value="LD37516P"/>
    <property type="match status" value="1"/>
</dbReference>
<dbReference type="InterPro" id="IPR024079">
    <property type="entry name" value="MetalloPept_cat_dom_sf"/>
</dbReference>
<keyword evidence="13" id="KW-1185">Reference proteome</keyword>
<dbReference type="Pfam" id="PF19310">
    <property type="entry name" value="TOP_N"/>
    <property type="match status" value="1"/>
</dbReference>
<protein>
    <recommendedName>
        <fullName evidence="8">oligopeptidase A</fullName>
        <ecNumber evidence="8">3.4.24.70</ecNumber>
    </recommendedName>
</protein>
<name>A0A2K8STV6_9NOSO</name>
<comment type="cofactor">
    <cofactor evidence="9">
        <name>Zn(2+)</name>
        <dbReference type="ChEBI" id="CHEBI:29105"/>
    </cofactor>
    <text evidence="9">Binds 1 zinc ion.</text>
</comment>
<evidence type="ECO:0000256" key="2">
    <source>
        <dbReference type="ARBA" id="ARBA00022670"/>
    </source>
</evidence>
<sequence>MSASTIISDNPLLQGVGLPPFAEIKPERVVPAFNQLLAELEQQLATLESNVQPTWSGLVEPLEKLTERLTWSWGVVNHLMGVKNSPELREAHEIVQPLVVQFINKLGQSKPIYNAFKALRTSDSWATLELAQQRIVEAAIRDAELSGVGLEGEARERFNAIQMELAELSTKFSNHVLDATKAFSLTLTTQAEIDGLPPSLVSLAAQAARAAGESNATPENGPWRITLDFPSYGPFMQHSTRRDLREKLYKAHITRASSGDLDNNPLIERILKLRQELADILGFKSFAQLSLASKMAPNVEAVNALLEELRRASYDAAVKDLAELKAFAAAQGAAEAEDLKHWDISFWAERQREAKFAFTSEELRPYFPLPQVLDGLFGLVKRLFGVTVTSADGQAPVWHEDVRYFQIADETGSPIAYFYLDPYSRPAEKRGGAWMDVCINRAKITENGVTAIRLPVAYLVCNQSPPVDGKPSLMTFYEVETLFHEFGHGLHHMLTKVDYPGAAGINNVEWDAVELPSQFMENWCYERTTFFGMAKHYETGEALPEHYYQKLLAARNYMSGSATLRQIHLSSLDLELHYRYRPGSNETPSDVRHRIAKTTTVLPPLPEDSILCAFGHIFEGGYAAGYYSYKWAEVLSADAFAAFEEAGLEDEEAIKATGRRYRDTVLALGGGQHPMEVFKTFRGREPSTIALLRHNGLVSAAVN</sequence>
<dbReference type="Gene3D" id="3.40.390.10">
    <property type="entry name" value="Collagenase (Catalytic Domain)"/>
    <property type="match status" value="1"/>
</dbReference>
<evidence type="ECO:0000259" key="10">
    <source>
        <dbReference type="Pfam" id="PF01432"/>
    </source>
</evidence>
<evidence type="ECO:0000256" key="7">
    <source>
        <dbReference type="ARBA" id="ARBA00024603"/>
    </source>
</evidence>
<dbReference type="CDD" id="cd06456">
    <property type="entry name" value="M3A_DCP"/>
    <property type="match status" value="1"/>
</dbReference>
<dbReference type="InterPro" id="IPR034005">
    <property type="entry name" value="M3A_DCP"/>
</dbReference>
<comment type="similarity">
    <text evidence="1 9">Belongs to the peptidase M3 family.</text>
</comment>
<reference evidence="12 13" key="1">
    <citation type="submission" date="2017-11" db="EMBL/GenBank/DDBJ databases">
        <title>Complete genome of a free-living desiccation-tolerant cyanobacterium and its photosynthetic adaptation to extreme terrestrial habitat.</title>
        <authorList>
            <person name="Shang J."/>
        </authorList>
    </citation>
    <scope>NUCLEOTIDE SEQUENCE [LARGE SCALE GENOMIC DNA]</scope>
    <source>
        <strain evidence="12 13">CCNUN1</strain>
    </source>
</reference>
<dbReference type="InterPro" id="IPR024077">
    <property type="entry name" value="Neurolysin/TOP_dom2"/>
</dbReference>
<dbReference type="FunFam" id="1.10.1370.40:FF:000005">
    <property type="entry name" value="Organellar oligopeptidase A, chloroplastic/mitochondrial"/>
    <property type="match status" value="1"/>
</dbReference>
<feature type="domain" description="Oligopeptidase A N-terminal" evidence="11">
    <location>
        <begin position="34"/>
        <end position="155"/>
    </location>
</feature>
<dbReference type="GO" id="GO:0006508">
    <property type="term" value="P:proteolysis"/>
    <property type="evidence" value="ECO:0007669"/>
    <property type="project" value="UniProtKB-KW"/>
</dbReference>
<evidence type="ECO:0000313" key="13">
    <source>
        <dbReference type="Proteomes" id="UP000232003"/>
    </source>
</evidence>
<keyword evidence="6 9" id="KW-0482">Metalloprotease</keyword>
<comment type="catalytic activity">
    <reaction evidence="7">
        <text>Hydrolysis of oligopeptides, with broad specificity. Gly or Ala commonly occur as P1 or P1' residues, but more distant residues are also important, as is shown by the fact that Z-Gly-Pro-Gly-|-Gly-Pro-Ala is cleaved, but not Z-(Gly)(5).</text>
        <dbReference type="EC" id="3.4.24.70"/>
    </reaction>
</comment>
<keyword evidence="4 9" id="KW-0378">Hydrolase</keyword>
<dbReference type="EMBL" id="CP024785">
    <property type="protein sequence ID" value="AUB38894.1"/>
    <property type="molecule type" value="Genomic_DNA"/>
</dbReference>
<organism evidence="12 13">
    <name type="scientific">Nostoc flagelliforme CCNUN1</name>
    <dbReference type="NCBI Taxonomy" id="2038116"/>
    <lineage>
        <taxon>Bacteria</taxon>
        <taxon>Bacillati</taxon>
        <taxon>Cyanobacteriota</taxon>
        <taxon>Cyanophyceae</taxon>
        <taxon>Nostocales</taxon>
        <taxon>Nostocaceae</taxon>
        <taxon>Nostoc</taxon>
    </lineage>
</organism>
<dbReference type="InterPro" id="IPR045666">
    <property type="entry name" value="OpdA_N"/>
</dbReference>
<evidence type="ECO:0000256" key="5">
    <source>
        <dbReference type="ARBA" id="ARBA00022833"/>
    </source>
</evidence>
<dbReference type="FunFam" id="3.40.390.10:FF:000009">
    <property type="entry name" value="Oligopeptidase A"/>
    <property type="match status" value="1"/>
</dbReference>
<dbReference type="InterPro" id="IPR045090">
    <property type="entry name" value="Pept_M3A_M3B"/>
</dbReference>
<evidence type="ECO:0000256" key="1">
    <source>
        <dbReference type="ARBA" id="ARBA00006040"/>
    </source>
</evidence>
<gene>
    <name evidence="12" type="ORF">COO91_04871</name>
</gene>
<evidence type="ECO:0000313" key="12">
    <source>
        <dbReference type="EMBL" id="AUB38894.1"/>
    </source>
</evidence>
<evidence type="ECO:0000256" key="6">
    <source>
        <dbReference type="ARBA" id="ARBA00023049"/>
    </source>
</evidence>
<proteinExistence type="inferred from homology"/>
<dbReference type="OrthoDB" id="9773538at2"/>
<dbReference type="InterPro" id="IPR001567">
    <property type="entry name" value="Pept_M3A_M3B_dom"/>
</dbReference>